<reference evidence="1" key="1">
    <citation type="submission" date="2021-05" db="EMBL/GenBank/DDBJ databases">
        <authorList>
            <person name="Alioto T."/>
            <person name="Alioto T."/>
            <person name="Gomez Garrido J."/>
        </authorList>
    </citation>
    <scope>NUCLEOTIDE SEQUENCE</scope>
</reference>
<accession>A0A8D9B193</accession>
<name>A0A8D9B193_9HEMI</name>
<protein>
    <submittedName>
        <fullName evidence="1">Uncharacterized protein</fullName>
    </submittedName>
</protein>
<evidence type="ECO:0000313" key="1">
    <source>
        <dbReference type="EMBL" id="CAG6776678.1"/>
    </source>
</evidence>
<dbReference type="EMBL" id="HBUF01602987">
    <property type="protein sequence ID" value="CAG6776678.1"/>
    <property type="molecule type" value="Transcribed_RNA"/>
</dbReference>
<organism evidence="1">
    <name type="scientific">Cacopsylla melanoneura</name>
    <dbReference type="NCBI Taxonomy" id="428564"/>
    <lineage>
        <taxon>Eukaryota</taxon>
        <taxon>Metazoa</taxon>
        <taxon>Ecdysozoa</taxon>
        <taxon>Arthropoda</taxon>
        <taxon>Hexapoda</taxon>
        <taxon>Insecta</taxon>
        <taxon>Pterygota</taxon>
        <taxon>Neoptera</taxon>
        <taxon>Paraneoptera</taxon>
        <taxon>Hemiptera</taxon>
        <taxon>Sternorrhyncha</taxon>
        <taxon>Psylloidea</taxon>
        <taxon>Psyllidae</taxon>
        <taxon>Psyllinae</taxon>
        <taxon>Cacopsylla</taxon>
    </lineage>
</organism>
<proteinExistence type="predicted"/>
<sequence>MRHRNSIRYQPSCPLWYSFRRSPGNHCSAYSSTLGGLSRDCSLHSDYSLASCDHFDCVLRSRHDLVHYESRDRKSTPYQLWFCLSSWASMLHSPGYCDGVWAYLLLELLC</sequence>
<dbReference type="AlphaFoldDB" id="A0A8D9B193"/>